<dbReference type="Proteomes" id="UP000515855">
    <property type="component" value="Segment"/>
</dbReference>
<name>A0A7G7WWL9_9CAUD</name>
<proteinExistence type="predicted"/>
<organism evidence="2 3">
    <name type="scientific">Rhizobium phage AF3</name>
    <dbReference type="NCBI Taxonomy" id="2763529"/>
    <lineage>
        <taxon>Viruses</taxon>
        <taxon>Duplodnaviria</taxon>
        <taxon>Heunggongvirae</taxon>
        <taxon>Uroviricota</taxon>
        <taxon>Caudoviricetes</taxon>
        <taxon>Pootjesviridae</taxon>
        <taxon>Innesvirus</taxon>
        <taxon>Innesvirus AF3</taxon>
    </lineage>
</organism>
<sequence>MTTAVIAQKLFWCFAAIVPYYMPPTKWFLDYPLKILATLLVFIIAFAPIGA</sequence>
<dbReference type="EMBL" id="MT778837">
    <property type="protein sequence ID" value="QNH71613.1"/>
    <property type="molecule type" value="Genomic_DNA"/>
</dbReference>
<protein>
    <submittedName>
        <fullName evidence="2">Uncharacterized protein</fullName>
    </submittedName>
</protein>
<evidence type="ECO:0000313" key="2">
    <source>
        <dbReference type="EMBL" id="QNH71613.1"/>
    </source>
</evidence>
<accession>A0A7G7WWL9</accession>
<evidence type="ECO:0000313" key="3">
    <source>
        <dbReference type="Proteomes" id="UP000515855"/>
    </source>
</evidence>
<evidence type="ECO:0000256" key="1">
    <source>
        <dbReference type="SAM" id="Phobius"/>
    </source>
</evidence>
<gene>
    <name evidence="2" type="ORF">AF3_248</name>
</gene>
<reference evidence="2 3" key="1">
    <citation type="submission" date="2020-07" db="EMBL/GenBank/DDBJ databases">
        <title>Complete genome sequence of Rhizobium leguminosarum bacteriophage vB_RlegM_AF3.</title>
        <authorList>
            <person name="Gunathilake D."/>
            <person name="Mackenzie K.D."/>
            <person name="Yost C.K."/>
            <person name="Hynes M.F."/>
        </authorList>
    </citation>
    <scope>NUCLEOTIDE SEQUENCE [LARGE SCALE GENOMIC DNA]</scope>
</reference>
<keyword evidence="1" id="KW-0472">Membrane</keyword>
<keyword evidence="3" id="KW-1185">Reference proteome</keyword>
<feature type="transmembrane region" description="Helical" evidence="1">
    <location>
        <begin position="31"/>
        <end position="49"/>
    </location>
</feature>
<keyword evidence="1" id="KW-0812">Transmembrane</keyword>
<keyword evidence="1" id="KW-1133">Transmembrane helix</keyword>